<name>B1T5M8_9BURK</name>
<accession>B1T5M8</accession>
<protein>
    <submittedName>
        <fullName evidence="1">Uncharacterized protein</fullName>
    </submittedName>
</protein>
<dbReference type="EMBL" id="ABLK01000090">
    <property type="protein sequence ID" value="EDT41109.1"/>
    <property type="molecule type" value="Genomic_DNA"/>
</dbReference>
<reference evidence="1 2" key="1">
    <citation type="submission" date="2008-03" db="EMBL/GenBank/DDBJ databases">
        <title>Sequencing of the draft genome and assembly of Burkholderia ambifaria MEX-5.</title>
        <authorList>
            <consortium name="US DOE Joint Genome Institute (JGI-PGF)"/>
            <person name="Copeland A."/>
            <person name="Lucas S."/>
            <person name="Lapidus A."/>
            <person name="Glavina del Rio T."/>
            <person name="Dalin E."/>
            <person name="Tice H."/>
            <person name="Bruce D."/>
            <person name="Goodwin L."/>
            <person name="Pitluck S."/>
            <person name="Larimer F."/>
            <person name="Land M.L."/>
            <person name="Hauser L."/>
            <person name="Tiedje J."/>
            <person name="Richardson P."/>
        </authorList>
    </citation>
    <scope>NUCLEOTIDE SEQUENCE [LARGE SCALE GENOMIC DNA]</scope>
    <source>
        <strain evidence="1 2">MEX-5</strain>
    </source>
</reference>
<proteinExistence type="predicted"/>
<organism evidence="1 2">
    <name type="scientific">Burkholderia ambifaria MEX-5</name>
    <dbReference type="NCBI Taxonomy" id="396597"/>
    <lineage>
        <taxon>Bacteria</taxon>
        <taxon>Pseudomonadati</taxon>
        <taxon>Pseudomonadota</taxon>
        <taxon>Betaproteobacteria</taxon>
        <taxon>Burkholderiales</taxon>
        <taxon>Burkholderiaceae</taxon>
        <taxon>Burkholderia</taxon>
        <taxon>Burkholderia cepacia complex</taxon>
    </lineage>
</organism>
<evidence type="ECO:0000313" key="1">
    <source>
        <dbReference type="EMBL" id="EDT41109.1"/>
    </source>
</evidence>
<evidence type="ECO:0000313" key="2">
    <source>
        <dbReference type="Proteomes" id="UP000004814"/>
    </source>
</evidence>
<comment type="caution">
    <text evidence="1">The sequence shown here is derived from an EMBL/GenBank/DDBJ whole genome shotgun (WGS) entry which is preliminary data.</text>
</comment>
<dbReference type="AlphaFoldDB" id="B1T5M8"/>
<sequence length="138" mass="15929">MRQPLIGRSYRRPHLKATFVRCLAILRNHRFANHLADVPGKIRLIAWRRSRIGWLGQCGAISIIVQIPERVHAAENIKLAYARPFRILDWIECGRRLRQAREQRSLRDREIGKTPGEIHVSRGAESVSALPKKNLIDV</sequence>
<gene>
    <name evidence="1" type="ORF">BamMEX5DRAFT_3094</name>
</gene>
<dbReference type="Proteomes" id="UP000004814">
    <property type="component" value="Unassembled WGS sequence"/>
</dbReference>